<name>A0A9Q3QAA2_9BASI</name>
<evidence type="ECO:0000256" key="1">
    <source>
        <dbReference type="SAM" id="MobiDB-lite"/>
    </source>
</evidence>
<feature type="region of interest" description="Disordered" evidence="1">
    <location>
        <begin position="1"/>
        <end position="52"/>
    </location>
</feature>
<keyword evidence="3" id="KW-1185">Reference proteome</keyword>
<feature type="region of interest" description="Disordered" evidence="1">
    <location>
        <begin position="72"/>
        <end position="116"/>
    </location>
</feature>
<feature type="compositionally biased region" description="Polar residues" evidence="1">
    <location>
        <begin position="77"/>
        <end position="88"/>
    </location>
</feature>
<dbReference type="AlphaFoldDB" id="A0A9Q3QAA2"/>
<evidence type="ECO:0000313" key="2">
    <source>
        <dbReference type="EMBL" id="MBW0591681.1"/>
    </source>
</evidence>
<feature type="compositionally biased region" description="Basic and acidic residues" evidence="1">
    <location>
        <begin position="101"/>
        <end position="111"/>
    </location>
</feature>
<dbReference type="EMBL" id="AVOT02144419">
    <property type="protein sequence ID" value="MBW0591681.1"/>
    <property type="molecule type" value="Genomic_DNA"/>
</dbReference>
<sequence>MPEPQRTDGGGAEGEDSVSSVRIHTPLGLNSSPRASPATLGGEDLDGPGPHQWAQTIFGGFFGFGPILGPLVPLGPQQNWAQGASNSPHGLGTPAYGPRPADQRTPRDKKWPKWPYITKSPKITINHKKAQKAIKSSLIKIHHSRGHSPKTS</sequence>
<reference evidence="2" key="1">
    <citation type="submission" date="2021-03" db="EMBL/GenBank/DDBJ databases">
        <title>Draft genome sequence of rust myrtle Austropuccinia psidii MF-1, a brazilian biotype.</title>
        <authorList>
            <person name="Quecine M.C."/>
            <person name="Pachon D.M.R."/>
            <person name="Bonatelli M.L."/>
            <person name="Correr F.H."/>
            <person name="Franceschini L.M."/>
            <person name="Leite T.F."/>
            <person name="Margarido G.R.A."/>
            <person name="Almeida C.A."/>
            <person name="Ferrarezi J.A."/>
            <person name="Labate C.A."/>
        </authorList>
    </citation>
    <scope>NUCLEOTIDE SEQUENCE</scope>
    <source>
        <strain evidence="2">MF-1</strain>
    </source>
</reference>
<gene>
    <name evidence="2" type="ORF">O181_131396</name>
</gene>
<evidence type="ECO:0000313" key="3">
    <source>
        <dbReference type="Proteomes" id="UP000765509"/>
    </source>
</evidence>
<feature type="compositionally biased region" description="Polar residues" evidence="1">
    <location>
        <begin position="17"/>
        <end position="34"/>
    </location>
</feature>
<comment type="caution">
    <text evidence="2">The sequence shown here is derived from an EMBL/GenBank/DDBJ whole genome shotgun (WGS) entry which is preliminary data.</text>
</comment>
<proteinExistence type="predicted"/>
<dbReference type="Proteomes" id="UP000765509">
    <property type="component" value="Unassembled WGS sequence"/>
</dbReference>
<organism evidence="2 3">
    <name type="scientific">Austropuccinia psidii MF-1</name>
    <dbReference type="NCBI Taxonomy" id="1389203"/>
    <lineage>
        <taxon>Eukaryota</taxon>
        <taxon>Fungi</taxon>
        <taxon>Dikarya</taxon>
        <taxon>Basidiomycota</taxon>
        <taxon>Pucciniomycotina</taxon>
        <taxon>Pucciniomycetes</taxon>
        <taxon>Pucciniales</taxon>
        <taxon>Sphaerophragmiaceae</taxon>
        <taxon>Austropuccinia</taxon>
    </lineage>
</organism>
<protein>
    <submittedName>
        <fullName evidence="2">Uncharacterized protein</fullName>
    </submittedName>
</protein>
<accession>A0A9Q3QAA2</accession>